<dbReference type="Proteomes" id="UP001501371">
    <property type="component" value="Unassembled WGS sequence"/>
</dbReference>
<accession>A0ABP4FSP6</accession>
<reference evidence="5" key="1">
    <citation type="journal article" date="2019" name="Int. J. Syst. Evol. Microbiol.">
        <title>The Global Catalogue of Microorganisms (GCM) 10K type strain sequencing project: providing services to taxonomists for standard genome sequencing and annotation.</title>
        <authorList>
            <consortium name="The Broad Institute Genomics Platform"/>
            <consortium name="The Broad Institute Genome Sequencing Center for Infectious Disease"/>
            <person name="Wu L."/>
            <person name="Ma J."/>
        </authorList>
    </citation>
    <scope>NUCLEOTIDE SEQUENCE [LARGE SCALE GENOMIC DNA]</scope>
    <source>
        <strain evidence="5">JCM 12696</strain>
    </source>
</reference>
<dbReference type="SUPFAM" id="SSF81296">
    <property type="entry name" value="E set domains"/>
    <property type="match status" value="1"/>
</dbReference>
<keyword evidence="1 2" id="KW-0732">Signal</keyword>
<proteinExistence type="predicted"/>
<organism evidence="4 5">
    <name type="scientific">Streptomyces hebeiensis</name>
    <dbReference type="NCBI Taxonomy" id="229486"/>
    <lineage>
        <taxon>Bacteria</taxon>
        <taxon>Bacillati</taxon>
        <taxon>Actinomycetota</taxon>
        <taxon>Actinomycetes</taxon>
        <taxon>Kitasatosporales</taxon>
        <taxon>Streptomycetaceae</taxon>
        <taxon>Streptomyces</taxon>
    </lineage>
</organism>
<keyword evidence="5" id="KW-1185">Reference proteome</keyword>
<dbReference type="PANTHER" id="PTHR34823:SF1">
    <property type="entry name" value="CHITIN-BINDING TYPE-4 DOMAIN-CONTAINING PROTEIN"/>
    <property type="match status" value="1"/>
</dbReference>
<sequence length="196" mass="20828">MRKKMGAAVVGLAVAGASLLATGSASSHGYTDSPLSRQKFCANGTVTNCGDIQWEPQSVEGPKGFPAGGPADGQICAGGNSRFSQLDDPRGGTGWPTTKVSSGQNFSFRWQFTARHATSDFKYYLTKSGWNPSQKITRASLDTQPFLTVPYNNAQPPATLSHSGTLPSRSGRHVIVAVWTIADTSNAFYSCSDVQF</sequence>
<gene>
    <name evidence="4" type="ORF">GCM10009654_60590</name>
</gene>
<dbReference type="PANTHER" id="PTHR34823">
    <property type="entry name" value="GLCNAC-BINDING PROTEIN A"/>
    <property type="match status" value="1"/>
</dbReference>
<feature type="signal peptide" evidence="2">
    <location>
        <begin position="1"/>
        <end position="27"/>
    </location>
</feature>
<dbReference type="InterPro" id="IPR014756">
    <property type="entry name" value="Ig_E-set"/>
</dbReference>
<protein>
    <submittedName>
        <fullName evidence="4">Lytic polysaccharide monooxygenase</fullName>
    </submittedName>
</protein>
<dbReference type="InterPro" id="IPR004302">
    <property type="entry name" value="Cellulose/chitin-bd_N"/>
</dbReference>
<dbReference type="RefSeq" id="WP_344283619.1">
    <property type="nucleotide sequence ID" value="NZ_BAAAKV010000078.1"/>
</dbReference>
<dbReference type="EMBL" id="BAAAKV010000078">
    <property type="protein sequence ID" value="GAA1195446.1"/>
    <property type="molecule type" value="Genomic_DNA"/>
</dbReference>
<keyword evidence="4" id="KW-0560">Oxidoreductase</keyword>
<feature type="domain" description="Chitin-binding type-4" evidence="3">
    <location>
        <begin position="28"/>
        <end position="194"/>
    </location>
</feature>
<evidence type="ECO:0000313" key="4">
    <source>
        <dbReference type="EMBL" id="GAA1195446.1"/>
    </source>
</evidence>
<feature type="chain" id="PRO_5046736109" evidence="2">
    <location>
        <begin position="28"/>
        <end position="196"/>
    </location>
</feature>
<dbReference type="CDD" id="cd21177">
    <property type="entry name" value="LPMO_AA10"/>
    <property type="match status" value="1"/>
</dbReference>
<evidence type="ECO:0000259" key="3">
    <source>
        <dbReference type="Pfam" id="PF03067"/>
    </source>
</evidence>
<name>A0ABP4FSP6_9ACTN</name>
<dbReference type="InterPro" id="IPR051024">
    <property type="entry name" value="GlcNAc_Chitin_IntDeg"/>
</dbReference>
<dbReference type="GO" id="GO:0004497">
    <property type="term" value="F:monooxygenase activity"/>
    <property type="evidence" value="ECO:0007669"/>
    <property type="project" value="UniProtKB-KW"/>
</dbReference>
<evidence type="ECO:0000256" key="1">
    <source>
        <dbReference type="ARBA" id="ARBA00022729"/>
    </source>
</evidence>
<evidence type="ECO:0000313" key="5">
    <source>
        <dbReference type="Proteomes" id="UP001501371"/>
    </source>
</evidence>
<keyword evidence="4" id="KW-0503">Monooxygenase</keyword>
<dbReference type="Gene3D" id="2.70.50.50">
    <property type="entry name" value="chitin-binding protein cbp21"/>
    <property type="match status" value="1"/>
</dbReference>
<comment type="caution">
    <text evidence="4">The sequence shown here is derived from an EMBL/GenBank/DDBJ whole genome shotgun (WGS) entry which is preliminary data.</text>
</comment>
<evidence type="ECO:0000256" key="2">
    <source>
        <dbReference type="SAM" id="SignalP"/>
    </source>
</evidence>
<dbReference type="Pfam" id="PF03067">
    <property type="entry name" value="LPMO_10"/>
    <property type="match status" value="1"/>
</dbReference>